<evidence type="ECO:0000313" key="1">
    <source>
        <dbReference type="EMBL" id="MBS3062513.1"/>
    </source>
</evidence>
<reference evidence="1" key="2">
    <citation type="submission" date="2021-05" db="EMBL/GenBank/DDBJ databases">
        <title>Protein family content uncovers lineage relationships and bacterial pathway maintenance mechanisms in DPANN archaea.</title>
        <authorList>
            <person name="Castelle C.J."/>
            <person name="Meheust R."/>
            <person name="Jaffe A.L."/>
            <person name="Seitz K."/>
            <person name="Gong X."/>
            <person name="Baker B.J."/>
            <person name="Banfield J.F."/>
        </authorList>
    </citation>
    <scope>NUCLEOTIDE SEQUENCE</scope>
    <source>
        <strain evidence="1">RIFCSPLOWO2_01_FULL_58_19</strain>
    </source>
</reference>
<organism evidence="1 2">
    <name type="scientific">Candidatus Iainarchaeum sp</name>
    <dbReference type="NCBI Taxonomy" id="3101447"/>
    <lineage>
        <taxon>Archaea</taxon>
        <taxon>Candidatus Iainarchaeota</taxon>
        <taxon>Candidatus Iainarchaeia</taxon>
        <taxon>Candidatus Iainarchaeales</taxon>
        <taxon>Candidatus Iainarchaeaceae</taxon>
        <taxon>Candidatus Iainarchaeum</taxon>
    </lineage>
</organism>
<dbReference type="EMBL" id="JAGVWE010000002">
    <property type="protein sequence ID" value="MBS3062513.1"/>
    <property type="molecule type" value="Genomic_DNA"/>
</dbReference>
<name>A0A8T4L5D7_9ARCH</name>
<proteinExistence type="predicted"/>
<evidence type="ECO:0008006" key="3">
    <source>
        <dbReference type="Google" id="ProtNLM"/>
    </source>
</evidence>
<gene>
    <name evidence="1" type="ORF">J4203_01445</name>
</gene>
<protein>
    <recommendedName>
        <fullName evidence="3">Lrp/AsnC family transcriptional regulator</fullName>
    </recommendedName>
</protein>
<evidence type="ECO:0000313" key="2">
    <source>
        <dbReference type="Proteomes" id="UP000678237"/>
    </source>
</evidence>
<accession>A0A8T4L5D7</accession>
<reference evidence="1" key="1">
    <citation type="submission" date="2021-03" db="EMBL/GenBank/DDBJ databases">
        <authorList>
            <person name="Jaffe A."/>
        </authorList>
    </citation>
    <scope>NUCLEOTIDE SEQUENCE</scope>
    <source>
        <strain evidence="1">RIFCSPLOWO2_01_FULL_58_19</strain>
    </source>
</reference>
<comment type="caution">
    <text evidence="1">The sequence shown here is derived from an EMBL/GenBank/DDBJ whole genome shotgun (WGS) entry which is preliminary data.</text>
</comment>
<dbReference type="SUPFAM" id="SSF46785">
    <property type="entry name" value="Winged helix' DNA-binding domain"/>
    <property type="match status" value="1"/>
</dbReference>
<dbReference type="AlphaFoldDB" id="A0A8T4L5D7"/>
<dbReference type="InterPro" id="IPR036390">
    <property type="entry name" value="WH_DNA-bd_sf"/>
</dbReference>
<dbReference type="Proteomes" id="UP000678237">
    <property type="component" value="Unassembled WGS sequence"/>
</dbReference>
<sequence>MALVMRVDDEIRLKILDALLKKRSVIPNIRQIQKYTGFHKATIKSSLDFLLREGLLQGFGPKLDFKKLGYKLEVRSFFQMDMSDKKLFDEMMKAMAEDPNLYRATAVIGSGNWNMMVSHIYRDVESYHKGIMEKYYQKIPGIYKAIKDRQIFYVTDPSYKNESRTDSVIEIIKTEKGFQF</sequence>